<dbReference type="PANTHER" id="PTHR46246">
    <property type="entry name" value="GUANOSINE-3',5'-BIS(DIPHOSPHATE) 3'-PYROPHOSPHOHYDROLASE MESH1"/>
    <property type="match status" value="1"/>
</dbReference>
<evidence type="ECO:0000313" key="2">
    <source>
        <dbReference type="EMBL" id="AJI24949.1"/>
    </source>
</evidence>
<dbReference type="SUPFAM" id="SSF109604">
    <property type="entry name" value="HD-domain/PDEase-like"/>
    <property type="match status" value="1"/>
</dbReference>
<gene>
    <name evidence="2" type="ORF">BG04_4799</name>
</gene>
<reference evidence="2 3" key="1">
    <citation type="journal article" date="2015" name="Genome Announc.">
        <title>Complete genome sequences for 35 biothreat assay-relevant bacillus species.</title>
        <authorList>
            <person name="Johnson S.L."/>
            <person name="Daligault H.E."/>
            <person name="Davenport K.W."/>
            <person name="Jaissle J."/>
            <person name="Frey K.G."/>
            <person name="Ladner J.T."/>
            <person name="Broomall S.M."/>
            <person name="Bishop-Lilly K.A."/>
            <person name="Bruce D.C."/>
            <person name="Gibbons H.S."/>
            <person name="Coyne S.R."/>
            <person name="Lo C.C."/>
            <person name="Meincke L."/>
            <person name="Munk A.C."/>
            <person name="Koroleva G.I."/>
            <person name="Rosenzweig C.N."/>
            <person name="Palacios G.F."/>
            <person name="Redden C.L."/>
            <person name="Minogue T.D."/>
            <person name="Chain P.S."/>
        </authorList>
    </citation>
    <scope>NUCLEOTIDE SEQUENCE [LARGE SCALE GENOMIC DNA]</scope>
    <source>
        <strain evidence="3">ATCC 14581 / DSM 32 / JCM 2506 / NBRC 15308 / NCIMB 9376 / NCTC 10342 / NRRL B-14308 / VKM B-512</strain>
    </source>
</reference>
<dbReference type="GeneID" id="93642788"/>
<dbReference type="KEGG" id="bmeg:BG04_4799"/>
<dbReference type="SMART" id="SM00471">
    <property type="entry name" value="HDc"/>
    <property type="match status" value="1"/>
</dbReference>
<dbReference type="AlphaFoldDB" id="A0A0B6AYI2"/>
<dbReference type="CDD" id="cd00077">
    <property type="entry name" value="HDc"/>
    <property type="match status" value="1"/>
</dbReference>
<dbReference type="Gene3D" id="1.10.3210.10">
    <property type="entry name" value="Hypothetical protein af1432"/>
    <property type="match status" value="1"/>
</dbReference>
<proteinExistence type="predicted"/>
<dbReference type="GO" id="GO:0008893">
    <property type="term" value="F:guanosine-3',5'-bis(diphosphate) 3'-diphosphatase activity"/>
    <property type="evidence" value="ECO:0007669"/>
    <property type="project" value="TreeGrafter"/>
</dbReference>
<dbReference type="InterPro" id="IPR052194">
    <property type="entry name" value="MESH1"/>
</dbReference>
<dbReference type="EMBL" id="CP009920">
    <property type="protein sequence ID" value="AJI24949.1"/>
    <property type="molecule type" value="Genomic_DNA"/>
</dbReference>
<dbReference type="HOGENOM" id="CLU_084517_2_0_9"/>
<accession>A0A0B6AYI2</accession>
<dbReference type="PANTHER" id="PTHR46246:SF1">
    <property type="entry name" value="GUANOSINE-3',5'-BIS(DIPHOSPHATE) 3'-PYROPHOSPHOHYDROLASE MESH1"/>
    <property type="match status" value="1"/>
</dbReference>
<feature type="domain" description="HD/PDEase" evidence="1">
    <location>
        <begin position="23"/>
        <end position="129"/>
    </location>
</feature>
<evidence type="ECO:0000313" key="3">
    <source>
        <dbReference type="Proteomes" id="UP000031829"/>
    </source>
</evidence>
<sequence length="182" mass="20926">MSLIKEARRYAEHAHSGQMRKLSDTPYIVHPINVGNILEKAGFSEEVIAAAYLHDAVEDTSVTLEEIVQRFGLEVAGIVEAHTENKSKSWEERKQHTIQIVKTGSLEVKSLIVADKLDNLRSLKESYDQQGDTIWNSFKRGFEKQKWYYESISKYAAQGLEPSQIPSFFYTYKQEVNDFFKS</sequence>
<name>A0A0B6AYI2_PRIM2</name>
<organism evidence="2 3">
    <name type="scientific">Priestia megaterium (strain ATCC 14581 / DSM 32 / CCUG 1817 / JCM 2506 / NBRC 15308 / NCIMB 9376 / NCTC 10342 / NRRL B-14308 / VKM B-512 / Ford 19)</name>
    <name type="common">Bacillus megaterium</name>
    <dbReference type="NCBI Taxonomy" id="1348623"/>
    <lineage>
        <taxon>Bacteria</taxon>
        <taxon>Bacillati</taxon>
        <taxon>Bacillota</taxon>
        <taxon>Bacilli</taxon>
        <taxon>Bacillales</taxon>
        <taxon>Bacillaceae</taxon>
        <taxon>Priestia</taxon>
    </lineage>
</organism>
<dbReference type="Proteomes" id="UP000031829">
    <property type="component" value="Chromosome"/>
</dbReference>
<dbReference type="RefSeq" id="WP_034651962.1">
    <property type="nucleotide sequence ID" value="NZ_BCVB01000004.1"/>
</dbReference>
<dbReference type="InterPro" id="IPR003607">
    <property type="entry name" value="HD/PDEase_dom"/>
</dbReference>
<evidence type="ECO:0000259" key="1">
    <source>
        <dbReference type="SMART" id="SM00471"/>
    </source>
</evidence>
<dbReference type="Pfam" id="PF13328">
    <property type="entry name" value="HD_4"/>
    <property type="match status" value="1"/>
</dbReference>
<protein>
    <submittedName>
        <fullName evidence="2">HD domain protein</fullName>
    </submittedName>
</protein>